<organism evidence="1 2">
    <name type="scientific">Electrophorus voltai</name>
    <dbReference type="NCBI Taxonomy" id="2609070"/>
    <lineage>
        <taxon>Eukaryota</taxon>
        <taxon>Metazoa</taxon>
        <taxon>Chordata</taxon>
        <taxon>Craniata</taxon>
        <taxon>Vertebrata</taxon>
        <taxon>Euteleostomi</taxon>
        <taxon>Actinopterygii</taxon>
        <taxon>Neopterygii</taxon>
        <taxon>Teleostei</taxon>
        <taxon>Ostariophysi</taxon>
        <taxon>Gymnotiformes</taxon>
        <taxon>Gymnotoidei</taxon>
        <taxon>Gymnotidae</taxon>
        <taxon>Electrophorus</taxon>
    </lineage>
</organism>
<dbReference type="Proteomes" id="UP001239994">
    <property type="component" value="Unassembled WGS sequence"/>
</dbReference>
<comment type="caution">
    <text evidence="1">The sequence shown here is derived from an EMBL/GenBank/DDBJ whole genome shotgun (WGS) entry which is preliminary data.</text>
</comment>
<name>A0AAD8Z618_9TELE</name>
<keyword evidence="2" id="KW-1185">Reference proteome</keyword>
<gene>
    <name evidence="1" type="ORF">P4O66_011616</name>
</gene>
<dbReference type="EMBL" id="JAROKS010000018">
    <property type="protein sequence ID" value="KAK1793214.1"/>
    <property type="molecule type" value="Genomic_DNA"/>
</dbReference>
<reference evidence="1" key="1">
    <citation type="submission" date="2023-03" db="EMBL/GenBank/DDBJ databases">
        <title>Electrophorus voltai genome.</title>
        <authorList>
            <person name="Bian C."/>
        </authorList>
    </citation>
    <scope>NUCLEOTIDE SEQUENCE</scope>
    <source>
        <strain evidence="1">CB-2022</strain>
        <tissue evidence="1">Muscle</tissue>
    </source>
</reference>
<dbReference type="AlphaFoldDB" id="A0AAD8Z618"/>
<evidence type="ECO:0000313" key="1">
    <source>
        <dbReference type="EMBL" id="KAK1793214.1"/>
    </source>
</evidence>
<sequence length="193" mass="20826">MTITPFPPVVQGPDRINGSIIDNGRGQGVEETVLGMGKCCGTLIRPMVMGSLDGQSAPENTRFSKLICIHPSTERKFKLGQEGWCTITTGFGSQQLALMQRDRHCISVGSHSHVNAIWKGGRYQESLSICLVPEKGHWQKGRDLAKCLLFHVEETHLRGSSSGCFSAPGCTASADCLAFFTLLSCGTTGPLNE</sequence>
<protein>
    <submittedName>
        <fullName evidence="1">Uncharacterized protein</fullName>
    </submittedName>
</protein>
<proteinExistence type="predicted"/>
<accession>A0AAD8Z618</accession>
<evidence type="ECO:0000313" key="2">
    <source>
        <dbReference type="Proteomes" id="UP001239994"/>
    </source>
</evidence>